<evidence type="ECO:0000259" key="1">
    <source>
        <dbReference type="Pfam" id="PF02368"/>
    </source>
</evidence>
<organism evidence="2 3">
    <name type="scientific">Pseudomonas gingeri</name>
    <dbReference type="NCBI Taxonomy" id="117681"/>
    <lineage>
        <taxon>Bacteria</taxon>
        <taxon>Pseudomonadati</taxon>
        <taxon>Pseudomonadota</taxon>
        <taxon>Gammaproteobacteria</taxon>
        <taxon>Pseudomonadales</taxon>
        <taxon>Pseudomonadaceae</taxon>
        <taxon>Pseudomonas</taxon>
    </lineage>
</organism>
<dbReference type="InterPro" id="IPR008964">
    <property type="entry name" value="Invasin/intimin_cell_adhesion"/>
</dbReference>
<feature type="domain" description="BIG2" evidence="1">
    <location>
        <begin position="995"/>
        <end position="1034"/>
    </location>
</feature>
<dbReference type="InterPro" id="IPR013783">
    <property type="entry name" value="Ig-like_fold"/>
</dbReference>
<protein>
    <submittedName>
        <fullName evidence="2">Ig-like domain-containing protein</fullName>
    </submittedName>
</protein>
<comment type="caution">
    <text evidence="2">The sequence shown here is derived from an EMBL/GenBank/DDBJ whole genome shotgun (WGS) entry which is preliminary data.</text>
</comment>
<dbReference type="Gene3D" id="2.60.40.1080">
    <property type="match status" value="1"/>
</dbReference>
<feature type="non-terminal residue" evidence="2">
    <location>
        <position position="1"/>
    </location>
</feature>
<gene>
    <name evidence="2" type="ORF">HX830_31695</name>
</gene>
<dbReference type="AlphaFoldDB" id="A0A7Y8BVI6"/>
<dbReference type="SUPFAM" id="SSF49373">
    <property type="entry name" value="Invasin/intimin cell-adhesion fragments"/>
    <property type="match status" value="1"/>
</dbReference>
<dbReference type="Proteomes" id="UP000522864">
    <property type="component" value="Unassembled WGS sequence"/>
</dbReference>
<evidence type="ECO:0000313" key="3">
    <source>
        <dbReference type="Proteomes" id="UP000522864"/>
    </source>
</evidence>
<dbReference type="Gene3D" id="2.60.40.10">
    <property type="entry name" value="Immunoglobulins"/>
    <property type="match status" value="1"/>
</dbReference>
<evidence type="ECO:0000313" key="2">
    <source>
        <dbReference type="EMBL" id="NWB89434.1"/>
    </source>
</evidence>
<dbReference type="RefSeq" id="WP_177104771.1">
    <property type="nucleotide sequence ID" value="NZ_JACAQA010000053.1"/>
</dbReference>
<dbReference type="EMBL" id="JACAQA010000053">
    <property type="protein sequence ID" value="NWB89434.1"/>
    <property type="molecule type" value="Genomic_DNA"/>
</dbReference>
<dbReference type="Pfam" id="PF02368">
    <property type="entry name" value="Big_2"/>
    <property type="match status" value="1"/>
</dbReference>
<sequence>TRPGGRDLDPGTPGHSELHMVIPEDILLEGVDADTPFVPIEIKSPVAGMPAYPNIEEGDRIRLYWGSEKVEHIVTDEEAKDPDNHVIVIIVDKAVIDEEGDSEADGIPVAFDVLDVVNNRSEDWSTTIRIDVDTGSPRLTAPIIEEAFNNVLNMDTLPNPDTVTARVMAMNLVPGRTDFAPGDEIEIRLRGISLEGETVDRVYELKTVTSVPSIVDIPLPSIDVRLLVNTRAALSYRLVKADGSADLRSKSQFIEVIGEARQLAAPIAEDAIAGTLDPALPYTLIEIPWDESMTEGQAIDLKWLGTRGPQIYFPTFPLRLISHGEERDKESLHISVDGEHLRAIDGGTLELFYLLLRDTDAREVVSRQSLHADLLNIGEPVAELPPPDVEGEQDGVLDPADVPAGTRLIVRQYDGQIRGDKVHYVWNGSRTGIKTDSTPITEINETSDIPFSINFDLIKNNEGGTVKASYWVKRVTGRISPSEVLPMDIGTPMDLAAPSVKQATGVSPNQQLNPVAAKDELTVEIPDYGIRPGDQVRVTWAGTAGAGSHTTPLQALPGSREIPVPVEVLAYNLDRSVTVTYTVTPSGGSESEPSRALTLNVQAIPDISLPMPLIPQAAQAGIGSELDLGTFIGDTRVTVAPWPLIAAGQRVWLRVEGTAVDNSPYTIPLYTAYEVVPSEVTAGLSTPLLRSELEKLRDGSALNVVLQVTFDQSSTQANAVDFPLRTYTLKTVALVAPTITAVSESATPAIPNGGVTAATSVVLTGRASPGFSIDLFDNDTPPPKGTFVATGGTWTTTTPIAVAPGPHSFTAKAKYGSEPVSGAWTFTVITLTDQNKPYIQQAENNGTGTTLDLSTFTGDATVKVSPWPGIAAKQRVWLRCLGKKANGSDHIITLYTASEVIAPEVTNGLSKNIPRAQLEELGDNTPLTVELKIKFNGSTSDEAATVFPLRTYTVKTFARLEIDTSTVQLNGFFVYTGMQRNATPMPAGTTITRRPTSGTPPFTYRSSNNAVAQVDGNGVVIGYKNGQATIEVSDTFGQTVSYLIVRSNAWKIATIPSIQGANAPAWANSVGANNSFNSSRPDGGTMAALRQYYVMAIGWNYDHWTGQFENNNPNWPLFTNPYTGYISTSAREAWLGAYCRVPDN</sequence>
<dbReference type="InterPro" id="IPR003343">
    <property type="entry name" value="Big_2"/>
</dbReference>
<reference evidence="2 3" key="1">
    <citation type="submission" date="2020-04" db="EMBL/GenBank/DDBJ databases">
        <title>Molecular characterization of pseudomonads from Agaricus bisporus reveal novel blotch 2 pathogens in Western Europe.</title>
        <authorList>
            <person name="Taparia T."/>
            <person name="Krijger M."/>
            <person name="Haynes E."/>
            <person name="Elpinstone J.G."/>
            <person name="Noble R."/>
            <person name="Van Der Wolf J."/>
        </authorList>
    </citation>
    <scope>NUCLEOTIDE SEQUENCE [LARGE SCALE GENOMIC DNA]</scope>
    <source>
        <strain evidence="2 3">G9001</strain>
    </source>
</reference>
<proteinExistence type="predicted"/>
<accession>A0A7Y8BVI6</accession>
<name>A0A7Y8BVI6_9PSED</name>